<dbReference type="OrthoDB" id="9801978at2"/>
<dbReference type="GO" id="GO:0047480">
    <property type="term" value="F:UDP-N-acetylmuramoyl-tripeptide-D-alanyl-D-alanine ligase activity"/>
    <property type="evidence" value="ECO:0007669"/>
    <property type="project" value="UniProtKB-UniRule"/>
</dbReference>
<evidence type="ECO:0000256" key="10">
    <source>
        <dbReference type="HAMAP-Rule" id="MF_02019"/>
    </source>
</evidence>
<dbReference type="SUPFAM" id="SSF53623">
    <property type="entry name" value="MurD-like peptide ligases, catalytic domain"/>
    <property type="match status" value="1"/>
</dbReference>
<evidence type="ECO:0000313" key="14">
    <source>
        <dbReference type="EMBL" id="OEK06233.1"/>
    </source>
</evidence>
<comment type="subcellular location">
    <subcellularLocation>
        <location evidence="10 11">Cytoplasm</location>
    </subcellularLocation>
</comment>
<dbReference type="SUPFAM" id="SSF63418">
    <property type="entry name" value="MurE/MurF N-terminal domain"/>
    <property type="match status" value="1"/>
</dbReference>
<evidence type="ECO:0000256" key="4">
    <source>
        <dbReference type="ARBA" id="ARBA00022741"/>
    </source>
</evidence>
<evidence type="ECO:0000256" key="8">
    <source>
        <dbReference type="ARBA" id="ARBA00023306"/>
    </source>
</evidence>
<accession>A0A1E5T4B2</accession>
<dbReference type="GO" id="GO:0005524">
    <property type="term" value="F:ATP binding"/>
    <property type="evidence" value="ECO:0007669"/>
    <property type="project" value="UniProtKB-UniRule"/>
</dbReference>
<dbReference type="NCBIfam" id="TIGR01143">
    <property type="entry name" value="murF"/>
    <property type="match status" value="1"/>
</dbReference>
<dbReference type="Gene3D" id="3.40.1390.10">
    <property type="entry name" value="MurE/MurF, N-terminal domain"/>
    <property type="match status" value="1"/>
</dbReference>
<sequence length="428" mass="46929">MIDQLYAAFQKSTGVSTDTRTIKSGNIWFALKGPNFNANRFADQALEKGAGLVVIDDENYAKDDRYFVVEDTLRALQKLGNHHRNQFSIPFIGITGSNGKTTTKELLRDVLAKKYKVHATGGNFNNHIGVPLTLLQIDESIEIAIIEMGANKVGDIAELCGIADPTHGMITNIGKAHLEGFGGVEGVIRGKSELYHHLIQKDGVIFVNSNSEVLSHIAKRRMKSPFYYPAKGDYFHAELIQTQPVLRLKTEDNLEAATHLTGAYNFENMCAALCIGKYFEVTAKDALKAVADYDPDNNRSQVIKKGSNTIILDAYNANPSSMAAALAHFSEDKSDSKVVILGDMFELGEDAAEEHKAIGALTLELGFDEVHLCGTLMEAGKLGNEKAHYWQTKEALVSHLKENPIRSSTVLIKGSRGMSLESLLDNLT</sequence>
<dbReference type="STRING" id="1563681.BFP71_00735"/>
<dbReference type="InterPro" id="IPR004101">
    <property type="entry name" value="Mur_ligase_C"/>
</dbReference>
<name>A0A1E5T4B2_9BACT</name>
<evidence type="ECO:0000256" key="6">
    <source>
        <dbReference type="ARBA" id="ARBA00022960"/>
    </source>
</evidence>
<evidence type="ECO:0000256" key="2">
    <source>
        <dbReference type="ARBA" id="ARBA00022598"/>
    </source>
</evidence>
<feature type="domain" description="Mur ligase C-terminal" evidence="12">
    <location>
        <begin position="299"/>
        <end position="416"/>
    </location>
</feature>
<keyword evidence="15" id="KW-1185">Reference proteome</keyword>
<evidence type="ECO:0000256" key="7">
    <source>
        <dbReference type="ARBA" id="ARBA00022984"/>
    </source>
</evidence>
<keyword evidence="1 10" id="KW-0963">Cytoplasm</keyword>
<dbReference type="GO" id="GO:0005737">
    <property type="term" value="C:cytoplasm"/>
    <property type="evidence" value="ECO:0007669"/>
    <property type="project" value="UniProtKB-SubCell"/>
</dbReference>
<dbReference type="PANTHER" id="PTHR43024">
    <property type="entry name" value="UDP-N-ACETYLMURAMOYL-TRIPEPTIDE--D-ALANYL-D-ALANINE LIGASE"/>
    <property type="match status" value="1"/>
</dbReference>
<keyword evidence="9 10" id="KW-0961">Cell wall biogenesis/degradation</keyword>
<dbReference type="Pfam" id="PF02875">
    <property type="entry name" value="Mur_ligase_C"/>
    <property type="match status" value="1"/>
</dbReference>
<dbReference type="EMBL" id="MDGQ01000003">
    <property type="protein sequence ID" value="OEK06233.1"/>
    <property type="molecule type" value="Genomic_DNA"/>
</dbReference>
<comment type="pathway">
    <text evidence="10 11">Cell wall biogenesis; peptidoglycan biosynthesis.</text>
</comment>
<protein>
    <recommendedName>
        <fullName evidence="10 11">UDP-N-acetylmuramoyl-tripeptide--D-alanyl-D-alanine ligase</fullName>
        <ecNumber evidence="10 11">6.3.2.10</ecNumber>
    </recommendedName>
    <alternativeName>
        <fullName evidence="10">D-alanyl-D-alanine-adding enzyme</fullName>
    </alternativeName>
</protein>
<dbReference type="AlphaFoldDB" id="A0A1E5T4B2"/>
<evidence type="ECO:0000256" key="5">
    <source>
        <dbReference type="ARBA" id="ARBA00022840"/>
    </source>
</evidence>
<feature type="binding site" evidence="10">
    <location>
        <begin position="96"/>
        <end position="102"/>
    </location>
    <ligand>
        <name>ATP</name>
        <dbReference type="ChEBI" id="CHEBI:30616"/>
    </ligand>
</feature>
<dbReference type="GO" id="GO:0008360">
    <property type="term" value="P:regulation of cell shape"/>
    <property type="evidence" value="ECO:0007669"/>
    <property type="project" value="UniProtKB-KW"/>
</dbReference>
<dbReference type="SUPFAM" id="SSF53244">
    <property type="entry name" value="MurD-like peptide ligases, peptide-binding domain"/>
    <property type="match status" value="1"/>
</dbReference>
<dbReference type="InterPro" id="IPR013221">
    <property type="entry name" value="Mur_ligase_cen"/>
</dbReference>
<keyword evidence="4 10" id="KW-0547">Nucleotide-binding</keyword>
<dbReference type="Gene3D" id="3.40.1190.10">
    <property type="entry name" value="Mur-like, catalytic domain"/>
    <property type="match status" value="1"/>
</dbReference>
<dbReference type="InterPro" id="IPR036565">
    <property type="entry name" value="Mur-like_cat_sf"/>
</dbReference>
<evidence type="ECO:0000313" key="15">
    <source>
        <dbReference type="Proteomes" id="UP000095552"/>
    </source>
</evidence>
<dbReference type="InterPro" id="IPR036615">
    <property type="entry name" value="Mur_ligase_C_dom_sf"/>
</dbReference>
<comment type="catalytic activity">
    <reaction evidence="10 11">
        <text>D-alanyl-D-alanine + UDP-N-acetyl-alpha-D-muramoyl-L-alanyl-gamma-D-glutamyl-meso-2,6-diaminopimelate + ATP = UDP-N-acetyl-alpha-D-muramoyl-L-alanyl-gamma-D-glutamyl-meso-2,6-diaminopimeloyl-D-alanyl-D-alanine + ADP + phosphate + H(+)</text>
        <dbReference type="Rhea" id="RHEA:28374"/>
        <dbReference type="ChEBI" id="CHEBI:15378"/>
        <dbReference type="ChEBI" id="CHEBI:30616"/>
        <dbReference type="ChEBI" id="CHEBI:43474"/>
        <dbReference type="ChEBI" id="CHEBI:57822"/>
        <dbReference type="ChEBI" id="CHEBI:61386"/>
        <dbReference type="ChEBI" id="CHEBI:83905"/>
        <dbReference type="ChEBI" id="CHEBI:456216"/>
        <dbReference type="EC" id="6.3.2.10"/>
    </reaction>
</comment>
<dbReference type="GO" id="GO:0008766">
    <property type="term" value="F:UDP-N-acetylmuramoylalanyl-D-glutamyl-2,6-diaminopimelate-D-alanyl-D-alanine ligase activity"/>
    <property type="evidence" value="ECO:0007669"/>
    <property type="project" value="RHEA"/>
</dbReference>
<feature type="domain" description="Mur ligase central" evidence="13">
    <location>
        <begin position="94"/>
        <end position="275"/>
    </location>
</feature>
<dbReference type="PANTHER" id="PTHR43024:SF1">
    <property type="entry name" value="UDP-N-ACETYLMURAMOYL-TRIPEPTIDE--D-ALANYL-D-ALANINE LIGASE"/>
    <property type="match status" value="1"/>
</dbReference>
<gene>
    <name evidence="10" type="primary">murF</name>
    <name evidence="14" type="ORF">BFP71_00735</name>
</gene>
<keyword evidence="8 10" id="KW-0131">Cell cycle</keyword>
<keyword evidence="5 10" id="KW-0067">ATP-binding</keyword>
<dbReference type="HAMAP" id="MF_02019">
    <property type="entry name" value="MurF"/>
    <property type="match status" value="1"/>
</dbReference>
<dbReference type="InterPro" id="IPR051046">
    <property type="entry name" value="MurCDEF_CellWall_CoF430Synth"/>
</dbReference>
<keyword evidence="3 10" id="KW-0132">Cell division</keyword>
<dbReference type="Pfam" id="PF08245">
    <property type="entry name" value="Mur_ligase_M"/>
    <property type="match status" value="1"/>
</dbReference>
<dbReference type="UniPathway" id="UPA00219"/>
<dbReference type="InterPro" id="IPR035911">
    <property type="entry name" value="MurE/MurF_N"/>
</dbReference>
<organism evidence="14 15">
    <name type="scientific">Roseivirga misakiensis</name>
    <dbReference type="NCBI Taxonomy" id="1563681"/>
    <lineage>
        <taxon>Bacteria</taxon>
        <taxon>Pseudomonadati</taxon>
        <taxon>Bacteroidota</taxon>
        <taxon>Cytophagia</taxon>
        <taxon>Cytophagales</taxon>
        <taxon>Roseivirgaceae</taxon>
        <taxon>Roseivirga</taxon>
    </lineage>
</organism>
<keyword evidence="6 10" id="KW-0133">Cell shape</keyword>
<comment type="function">
    <text evidence="10 11">Involved in cell wall formation. Catalyzes the final step in the synthesis of UDP-N-acetylmuramoyl-pentapeptide, the precursor of murein.</text>
</comment>
<evidence type="ECO:0000256" key="11">
    <source>
        <dbReference type="RuleBase" id="RU004136"/>
    </source>
</evidence>
<evidence type="ECO:0000256" key="1">
    <source>
        <dbReference type="ARBA" id="ARBA00022490"/>
    </source>
</evidence>
<keyword evidence="2 10" id="KW-0436">Ligase</keyword>
<evidence type="ECO:0000259" key="13">
    <source>
        <dbReference type="Pfam" id="PF08245"/>
    </source>
</evidence>
<dbReference type="InterPro" id="IPR005863">
    <property type="entry name" value="UDP-N-AcMur_synth"/>
</dbReference>
<evidence type="ECO:0000256" key="3">
    <source>
        <dbReference type="ARBA" id="ARBA00022618"/>
    </source>
</evidence>
<proteinExistence type="inferred from homology"/>
<dbReference type="EC" id="6.3.2.10" evidence="10 11"/>
<evidence type="ECO:0000256" key="9">
    <source>
        <dbReference type="ARBA" id="ARBA00023316"/>
    </source>
</evidence>
<dbReference type="Proteomes" id="UP000095552">
    <property type="component" value="Unassembled WGS sequence"/>
</dbReference>
<reference evidence="14 15" key="1">
    <citation type="submission" date="2016-08" db="EMBL/GenBank/DDBJ databases">
        <title>Draft genome of Fabibacter sp. strain SK-8.</title>
        <authorList>
            <person name="Wong S.-K."/>
            <person name="Hamasaki K."/>
            <person name="Yoshizawa S."/>
        </authorList>
    </citation>
    <scope>NUCLEOTIDE SEQUENCE [LARGE SCALE GENOMIC DNA]</scope>
    <source>
        <strain evidence="14 15">SK-8</strain>
    </source>
</reference>
<dbReference type="GO" id="GO:0009252">
    <property type="term" value="P:peptidoglycan biosynthetic process"/>
    <property type="evidence" value="ECO:0007669"/>
    <property type="project" value="UniProtKB-UniRule"/>
</dbReference>
<keyword evidence="7 10" id="KW-0573">Peptidoglycan synthesis</keyword>
<evidence type="ECO:0000259" key="12">
    <source>
        <dbReference type="Pfam" id="PF02875"/>
    </source>
</evidence>
<dbReference type="GO" id="GO:0051301">
    <property type="term" value="P:cell division"/>
    <property type="evidence" value="ECO:0007669"/>
    <property type="project" value="UniProtKB-KW"/>
</dbReference>
<comment type="similarity">
    <text evidence="10">Belongs to the MurCDEF family. MurF subfamily.</text>
</comment>
<comment type="caution">
    <text evidence="14">The sequence shown here is derived from an EMBL/GenBank/DDBJ whole genome shotgun (WGS) entry which is preliminary data.</text>
</comment>
<dbReference type="RefSeq" id="WP_069833545.1">
    <property type="nucleotide sequence ID" value="NZ_MDGQ01000003.1"/>
</dbReference>
<dbReference type="Gene3D" id="3.90.190.20">
    <property type="entry name" value="Mur ligase, C-terminal domain"/>
    <property type="match status" value="1"/>
</dbReference>
<dbReference type="GO" id="GO:0071555">
    <property type="term" value="P:cell wall organization"/>
    <property type="evidence" value="ECO:0007669"/>
    <property type="project" value="UniProtKB-KW"/>
</dbReference>